<keyword evidence="1" id="KW-1133">Transmembrane helix</keyword>
<reference evidence="2 3" key="1">
    <citation type="submission" date="2017-06" db="EMBL/GenBank/DDBJ databases">
        <authorList>
            <person name="Kim H.J."/>
            <person name="Triplett B.A."/>
        </authorList>
    </citation>
    <scope>NUCLEOTIDE SEQUENCE [LARGE SCALE GENOMIC DNA]</scope>
    <source>
        <strain evidence="2 3">DSM 8800</strain>
    </source>
</reference>
<keyword evidence="1" id="KW-0812">Transmembrane</keyword>
<evidence type="ECO:0000313" key="3">
    <source>
        <dbReference type="Proteomes" id="UP000198397"/>
    </source>
</evidence>
<accession>A0A238WRI1</accession>
<gene>
    <name evidence="2" type="ORF">SAMN06264855_109118</name>
</gene>
<proteinExistence type="predicted"/>
<feature type="transmembrane region" description="Helical" evidence="1">
    <location>
        <begin position="21"/>
        <end position="42"/>
    </location>
</feature>
<evidence type="ECO:0000313" key="2">
    <source>
        <dbReference type="EMBL" id="SNR49156.1"/>
    </source>
</evidence>
<feature type="transmembrane region" description="Helical" evidence="1">
    <location>
        <begin position="48"/>
        <end position="66"/>
    </location>
</feature>
<keyword evidence="3" id="KW-1185">Reference proteome</keyword>
<protein>
    <recommendedName>
        <fullName evidence="4">Major facilitator superfamily (MFS) profile domain-containing protein</fullName>
    </recommendedName>
</protein>
<dbReference type="AlphaFoldDB" id="A0A238WRI1"/>
<dbReference type="Proteomes" id="UP000198397">
    <property type="component" value="Unassembled WGS sequence"/>
</dbReference>
<dbReference type="EMBL" id="FZNQ01000009">
    <property type="protein sequence ID" value="SNR49156.1"/>
    <property type="molecule type" value="Genomic_DNA"/>
</dbReference>
<organism evidence="2 3">
    <name type="scientific">Halorubrum vacuolatum</name>
    <name type="common">Natronobacterium vacuolatum</name>
    <dbReference type="NCBI Taxonomy" id="63740"/>
    <lineage>
        <taxon>Archaea</taxon>
        <taxon>Methanobacteriati</taxon>
        <taxon>Methanobacteriota</taxon>
        <taxon>Stenosarchaea group</taxon>
        <taxon>Halobacteria</taxon>
        <taxon>Halobacteriales</taxon>
        <taxon>Haloferacaceae</taxon>
        <taxon>Halorubrum</taxon>
    </lineage>
</organism>
<sequence length="67" mass="7109">MATKSFNRRDIDRLMKGGVGGIIALGIGMALMVAGSIFGVAIANSLGYVVVFLAFALLIWTIYPAFK</sequence>
<evidence type="ECO:0008006" key="4">
    <source>
        <dbReference type="Google" id="ProtNLM"/>
    </source>
</evidence>
<evidence type="ECO:0000256" key="1">
    <source>
        <dbReference type="SAM" id="Phobius"/>
    </source>
</evidence>
<keyword evidence="1" id="KW-0472">Membrane</keyword>
<name>A0A238WRI1_HALVU</name>